<dbReference type="PANTHER" id="PTHR46131">
    <property type="entry name" value="SD08549P"/>
    <property type="match status" value="1"/>
</dbReference>
<evidence type="ECO:0000256" key="6">
    <source>
        <dbReference type="ARBA" id="ARBA00022792"/>
    </source>
</evidence>
<dbReference type="AlphaFoldDB" id="F7BKG8"/>
<reference evidence="13 14" key="1">
    <citation type="journal article" date="2008" name="Nature">
        <title>Genome analysis of the platypus reveals unique signatures of evolution.</title>
        <authorList>
            <person name="Warren W.C."/>
            <person name="Hillier L.W."/>
            <person name="Marshall Graves J.A."/>
            <person name="Birney E."/>
            <person name="Ponting C.P."/>
            <person name="Grutzner F."/>
            <person name="Belov K."/>
            <person name="Miller W."/>
            <person name="Clarke L."/>
            <person name="Chinwalla A.T."/>
            <person name="Yang S.P."/>
            <person name="Heger A."/>
            <person name="Locke D.P."/>
            <person name="Miethke P."/>
            <person name="Waters P.D."/>
            <person name="Veyrunes F."/>
            <person name="Fulton L."/>
            <person name="Fulton B."/>
            <person name="Graves T."/>
            <person name="Wallis J."/>
            <person name="Puente X.S."/>
            <person name="Lopez-Otin C."/>
            <person name="Ordonez G.R."/>
            <person name="Eichler E.E."/>
            <person name="Chen L."/>
            <person name="Cheng Z."/>
            <person name="Deakin J.E."/>
            <person name="Alsop A."/>
            <person name="Thompson K."/>
            <person name="Kirby P."/>
            <person name="Papenfuss A.T."/>
            <person name="Wakefield M.J."/>
            <person name="Olender T."/>
            <person name="Lancet D."/>
            <person name="Huttley G.A."/>
            <person name="Smit A.F."/>
            <person name="Pask A."/>
            <person name="Temple-Smith P."/>
            <person name="Batzer M.A."/>
            <person name="Walker J.A."/>
            <person name="Konkel M.K."/>
            <person name="Harris R.S."/>
            <person name="Whittington C.M."/>
            <person name="Wong E.S."/>
            <person name="Gemmell N.J."/>
            <person name="Buschiazzo E."/>
            <person name="Vargas Jentzsch I.M."/>
            <person name="Merkel A."/>
            <person name="Schmitz J."/>
            <person name="Zemann A."/>
            <person name="Churakov G."/>
            <person name="Kriegs J.O."/>
            <person name="Brosius J."/>
            <person name="Murchison E.P."/>
            <person name="Sachidanandam R."/>
            <person name="Smith C."/>
            <person name="Hannon G.J."/>
            <person name="Tsend-Ayush E."/>
            <person name="McMillan D."/>
            <person name="Attenborough R."/>
            <person name="Rens W."/>
            <person name="Ferguson-Smith M."/>
            <person name="Lefevre C.M."/>
            <person name="Sharp J.A."/>
            <person name="Nicholas K.R."/>
            <person name="Ray D.A."/>
            <person name="Kube M."/>
            <person name="Reinhardt R."/>
            <person name="Pringle T.H."/>
            <person name="Taylor J."/>
            <person name="Jones R.C."/>
            <person name="Nixon B."/>
            <person name="Dacheux J.L."/>
            <person name="Niwa H."/>
            <person name="Sekita Y."/>
            <person name="Huang X."/>
            <person name="Stark A."/>
            <person name="Kheradpour P."/>
            <person name="Kellis M."/>
            <person name="Flicek P."/>
            <person name="Chen Y."/>
            <person name="Webber C."/>
            <person name="Hardison R."/>
            <person name="Nelson J."/>
            <person name="Hallsworth-Pepin K."/>
            <person name="Delehaunty K."/>
            <person name="Markovic C."/>
            <person name="Minx P."/>
            <person name="Feng Y."/>
            <person name="Kremitzki C."/>
            <person name="Mitreva M."/>
            <person name="Glasscock J."/>
            <person name="Wylie T."/>
            <person name="Wohldmann P."/>
            <person name="Thiru P."/>
            <person name="Nhan M.N."/>
            <person name="Pohl C.S."/>
            <person name="Smith S.M."/>
            <person name="Hou S."/>
            <person name="Nefedov M."/>
            <person name="de Jong P.J."/>
            <person name="Renfree M.B."/>
            <person name="Mardis E.R."/>
            <person name="Wilson R.K."/>
        </authorList>
    </citation>
    <scope>NUCLEOTIDE SEQUENCE [LARGE SCALE GENOMIC DNA]</scope>
    <source>
        <strain evidence="13 14">Glennie</strain>
    </source>
</reference>
<dbReference type="Gene3D" id="1.50.40.10">
    <property type="entry name" value="Mitochondrial carrier domain"/>
    <property type="match status" value="1"/>
</dbReference>
<evidence type="ECO:0000256" key="11">
    <source>
        <dbReference type="RuleBase" id="RU000488"/>
    </source>
</evidence>
<dbReference type="InParanoid" id="F7BKG8"/>
<dbReference type="InterPro" id="IPR023395">
    <property type="entry name" value="MCP_dom_sf"/>
</dbReference>
<evidence type="ECO:0000256" key="3">
    <source>
        <dbReference type="ARBA" id="ARBA00022448"/>
    </source>
</evidence>
<dbReference type="PANTHER" id="PTHR46131:SF5">
    <property type="entry name" value="SOLUTE CARRIER FAMILY 25 MEMBER 53"/>
    <property type="match status" value="1"/>
</dbReference>
<keyword evidence="7" id="KW-1133">Transmembrane helix</keyword>
<dbReference type="Ensembl" id="ENSOANT00000006724.2">
    <property type="protein sequence ID" value="ENSOANP00000006722.2"/>
    <property type="gene ID" value="ENSOANG00000004232.2"/>
</dbReference>
<sequence>MLRLSRGEGGEANESPVPHKLESTTKTGGVEGKASCLSWSGALSSFLTTIVTFPIYKLVFRQQIHAVPVPKAVGQLRREGLRRFYRGVYPPLLTKTMQGALQFGAYNRCLQLLSPATEPPLLKHRWAAGFASGVLEAVVLSPFERVQNVLQDGRKDVRFPSTLNILREFNSYGPWGRLTLGYYRGFCPILLRNSLGTALYFSFKDPIRDRLAGQGGLPLWVPALVSGSINGTVISLVLYPLSVLGANMQSQVGSQNVPGLWASARAVWEARGRKLLLIYRGGSLVILRSGVTWGLTTAIHDFLQDKPSLGPGKSH</sequence>
<keyword evidence="4 10" id="KW-0812">Transmembrane</keyword>
<evidence type="ECO:0000256" key="9">
    <source>
        <dbReference type="ARBA" id="ARBA00023136"/>
    </source>
</evidence>
<evidence type="ECO:0000256" key="4">
    <source>
        <dbReference type="ARBA" id="ARBA00022692"/>
    </source>
</evidence>
<evidence type="ECO:0000256" key="2">
    <source>
        <dbReference type="ARBA" id="ARBA00006375"/>
    </source>
</evidence>
<evidence type="ECO:0000256" key="7">
    <source>
        <dbReference type="ARBA" id="ARBA00022989"/>
    </source>
</evidence>
<keyword evidence="3 11" id="KW-0813">Transport</keyword>
<keyword evidence="14" id="KW-1185">Reference proteome</keyword>
<dbReference type="PROSITE" id="PS50920">
    <property type="entry name" value="SOLCAR"/>
    <property type="match status" value="2"/>
</dbReference>
<dbReference type="InterPro" id="IPR052465">
    <property type="entry name" value="Mito_NAD+_Carrier"/>
</dbReference>
<dbReference type="GeneTree" id="ENSGT00940000161713"/>
<dbReference type="FunCoup" id="F7BKG8">
    <property type="interactions" value="476"/>
</dbReference>
<evidence type="ECO:0000256" key="8">
    <source>
        <dbReference type="ARBA" id="ARBA00023128"/>
    </source>
</evidence>
<feature type="region of interest" description="Disordered" evidence="12">
    <location>
        <begin position="1"/>
        <end position="29"/>
    </location>
</feature>
<evidence type="ECO:0000313" key="14">
    <source>
        <dbReference type="Proteomes" id="UP000002279"/>
    </source>
</evidence>
<name>F7BKG8_ORNAN</name>
<keyword evidence="6" id="KW-0999">Mitochondrion inner membrane</keyword>
<comment type="subcellular location">
    <subcellularLocation>
        <location evidence="1">Mitochondrion inner membrane</location>
        <topology evidence="1">Multi-pass membrane protein</topology>
    </subcellularLocation>
</comment>
<proteinExistence type="inferred from homology"/>
<dbReference type="OMA" id="LGYYRAF"/>
<dbReference type="GO" id="GO:0005739">
    <property type="term" value="C:mitochondrion"/>
    <property type="evidence" value="ECO:0000318"/>
    <property type="project" value="GO_Central"/>
</dbReference>
<dbReference type="InterPro" id="IPR018108">
    <property type="entry name" value="MCP_transmembrane"/>
</dbReference>
<dbReference type="Proteomes" id="UP000002279">
    <property type="component" value="Chromosome 6"/>
</dbReference>
<keyword evidence="8" id="KW-0496">Mitochondrion</keyword>
<evidence type="ECO:0000256" key="10">
    <source>
        <dbReference type="PROSITE-ProRule" id="PRU00282"/>
    </source>
</evidence>
<organism evidence="13 14">
    <name type="scientific">Ornithorhynchus anatinus</name>
    <name type="common">Duckbill platypus</name>
    <dbReference type="NCBI Taxonomy" id="9258"/>
    <lineage>
        <taxon>Eukaryota</taxon>
        <taxon>Metazoa</taxon>
        <taxon>Chordata</taxon>
        <taxon>Craniata</taxon>
        <taxon>Vertebrata</taxon>
        <taxon>Euteleostomi</taxon>
        <taxon>Mammalia</taxon>
        <taxon>Monotremata</taxon>
        <taxon>Ornithorhynchidae</taxon>
        <taxon>Ornithorhynchus</taxon>
    </lineage>
</organism>
<protein>
    <submittedName>
        <fullName evidence="13">Solute carrier family 25 member 53</fullName>
    </submittedName>
</protein>
<dbReference type="eggNOG" id="KOG1519">
    <property type="taxonomic scope" value="Eukaryota"/>
</dbReference>
<keyword evidence="5" id="KW-0677">Repeat</keyword>
<evidence type="ECO:0000256" key="12">
    <source>
        <dbReference type="SAM" id="MobiDB-lite"/>
    </source>
</evidence>
<reference evidence="13" key="2">
    <citation type="submission" date="2025-08" db="UniProtKB">
        <authorList>
            <consortium name="Ensembl"/>
        </authorList>
    </citation>
    <scope>IDENTIFICATION</scope>
    <source>
        <strain evidence="13">Glennie</strain>
    </source>
</reference>
<dbReference type="GO" id="GO:0005743">
    <property type="term" value="C:mitochondrial inner membrane"/>
    <property type="evidence" value="ECO:0007669"/>
    <property type="project" value="UniProtKB-SubCell"/>
</dbReference>
<dbReference type="SUPFAM" id="SSF103506">
    <property type="entry name" value="Mitochondrial carrier"/>
    <property type="match status" value="1"/>
</dbReference>
<evidence type="ECO:0000256" key="1">
    <source>
        <dbReference type="ARBA" id="ARBA00004448"/>
    </source>
</evidence>
<keyword evidence="9 10" id="KW-0472">Membrane</keyword>
<reference evidence="13" key="3">
    <citation type="submission" date="2025-09" db="UniProtKB">
        <authorList>
            <consortium name="Ensembl"/>
        </authorList>
    </citation>
    <scope>IDENTIFICATION</scope>
    <source>
        <strain evidence="13">Glennie</strain>
    </source>
</reference>
<feature type="repeat" description="Solcar" evidence="10">
    <location>
        <begin position="32"/>
        <end position="112"/>
    </location>
</feature>
<evidence type="ECO:0000256" key="5">
    <source>
        <dbReference type="ARBA" id="ARBA00022737"/>
    </source>
</evidence>
<dbReference type="Pfam" id="PF00153">
    <property type="entry name" value="Mito_carr"/>
    <property type="match status" value="2"/>
</dbReference>
<dbReference type="Bgee" id="ENSOANG00000004232">
    <property type="expression patterns" value="Expressed in cerebellum and 4 other cell types or tissues"/>
</dbReference>
<accession>F7BKG8</accession>
<dbReference type="STRING" id="9258.ENSOANP00000006722"/>
<dbReference type="GO" id="GO:0051724">
    <property type="term" value="F:NAD transmembrane transporter activity"/>
    <property type="evidence" value="ECO:0000318"/>
    <property type="project" value="GO_Central"/>
</dbReference>
<gene>
    <name evidence="13" type="primary">SLC25A53</name>
</gene>
<evidence type="ECO:0000313" key="13">
    <source>
        <dbReference type="Ensembl" id="ENSOANP00000006722.2"/>
    </source>
</evidence>
<feature type="repeat" description="Solcar" evidence="10">
    <location>
        <begin position="120"/>
        <end position="210"/>
    </location>
</feature>
<comment type="similarity">
    <text evidence="2 11">Belongs to the mitochondrial carrier (TC 2.A.29) family.</text>
</comment>
<dbReference type="HOGENOM" id="CLU_061821_1_0_1"/>